<feature type="domain" description="HDOD" evidence="1">
    <location>
        <begin position="26"/>
        <end position="219"/>
    </location>
</feature>
<dbReference type="OrthoDB" id="9784953at2"/>
<dbReference type="EMBL" id="MTHD01000001">
    <property type="protein sequence ID" value="OMG56416.1"/>
    <property type="molecule type" value="Genomic_DNA"/>
</dbReference>
<organism evidence="2 3">
    <name type="scientific">Azonexus hydrophilus</name>
    <dbReference type="NCBI Taxonomy" id="418702"/>
    <lineage>
        <taxon>Bacteria</taxon>
        <taxon>Pseudomonadati</taxon>
        <taxon>Pseudomonadota</taxon>
        <taxon>Betaproteobacteria</taxon>
        <taxon>Rhodocyclales</taxon>
        <taxon>Azonexaceae</taxon>
        <taxon>Azonexus</taxon>
    </lineage>
</organism>
<dbReference type="AlphaFoldDB" id="A0A1R1ICB7"/>
<dbReference type="InterPro" id="IPR052340">
    <property type="entry name" value="RNase_Y/CdgJ"/>
</dbReference>
<dbReference type="Proteomes" id="UP000187526">
    <property type="component" value="Unassembled WGS sequence"/>
</dbReference>
<dbReference type="SUPFAM" id="SSF109604">
    <property type="entry name" value="HD-domain/PDEase-like"/>
    <property type="match status" value="1"/>
</dbReference>
<evidence type="ECO:0000313" key="3">
    <source>
        <dbReference type="Proteomes" id="UP000187526"/>
    </source>
</evidence>
<sequence length="296" mass="32911">MQMLNKAVNTEVAAESVSDILKTIFIPPCPVVVAALLDEARRPEVDFNKIIRLITGDLGLAASMMKTANSPIFALRNKVETVQTAAAVLGLKNILCIVNGLALKRSLSPDDVSVSMERFWERSNYHATVSTRLARRVPGITREDAYTFGLFHDCGIPILMQRFADYKETLLLANRSARAVWEVETERHGTDHVAVGAMLAHNWHLPELIVKAIRMHHNFEILADTSSSVSDEVRALTAISLLADHLIARFLDVPDEAEWMAHGAAALNYLNFDEEELAELQCDVEEDLNAIRLDRG</sequence>
<evidence type="ECO:0000313" key="2">
    <source>
        <dbReference type="EMBL" id="OMG56416.1"/>
    </source>
</evidence>
<accession>A0A1R1ICB7</accession>
<gene>
    <name evidence="2" type="ORF">BJN45_02020</name>
</gene>
<dbReference type="PANTHER" id="PTHR33525:SF6">
    <property type="entry name" value="HDOD DOMAIN-CONTAINING PROTEIN"/>
    <property type="match status" value="1"/>
</dbReference>
<name>A0A1R1ICB7_9RHOO</name>
<protein>
    <recommendedName>
        <fullName evidence="1">HDOD domain-containing protein</fullName>
    </recommendedName>
</protein>
<dbReference type="InterPro" id="IPR013976">
    <property type="entry name" value="HDOD"/>
</dbReference>
<dbReference type="RefSeq" id="WP_076091550.1">
    <property type="nucleotide sequence ID" value="NZ_MTHD01000001.1"/>
</dbReference>
<dbReference type="STRING" id="418702.BJN45_02020"/>
<comment type="caution">
    <text evidence="2">The sequence shown here is derived from an EMBL/GenBank/DDBJ whole genome shotgun (WGS) entry which is preliminary data.</text>
</comment>
<dbReference type="Pfam" id="PF08668">
    <property type="entry name" value="HDOD"/>
    <property type="match status" value="1"/>
</dbReference>
<reference evidence="2 3" key="1">
    <citation type="submission" date="2016-10" db="EMBL/GenBank/DDBJ databases">
        <title>Alkaliphiles isolated from bioreactors.</title>
        <authorList>
            <person name="Salah Z."/>
            <person name="Rout S.P."/>
            <person name="Humphreys P.N."/>
        </authorList>
    </citation>
    <scope>NUCLEOTIDE SEQUENCE [LARGE SCALE GENOMIC DNA]</scope>
    <source>
        <strain evidence="2 3">ZS02</strain>
    </source>
</reference>
<dbReference type="PROSITE" id="PS51833">
    <property type="entry name" value="HDOD"/>
    <property type="match status" value="1"/>
</dbReference>
<dbReference type="Gene3D" id="1.10.3210.10">
    <property type="entry name" value="Hypothetical protein af1432"/>
    <property type="match status" value="1"/>
</dbReference>
<proteinExistence type="predicted"/>
<dbReference type="PANTHER" id="PTHR33525">
    <property type="match status" value="1"/>
</dbReference>
<evidence type="ECO:0000259" key="1">
    <source>
        <dbReference type="PROSITE" id="PS51833"/>
    </source>
</evidence>
<keyword evidence="3" id="KW-1185">Reference proteome</keyword>